<dbReference type="InterPro" id="IPR037883">
    <property type="entry name" value="Knr4/Smi1-like_sf"/>
</dbReference>
<dbReference type="RefSeq" id="WP_148974760.1">
    <property type="nucleotide sequence ID" value="NZ_VTER01000005.1"/>
</dbReference>
<evidence type="ECO:0000259" key="1">
    <source>
        <dbReference type="SMART" id="SM00860"/>
    </source>
</evidence>
<dbReference type="Gene3D" id="3.40.1580.10">
    <property type="entry name" value="SMI1/KNR4-like"/>
    <property type="match status" value="1"/>
</dbReference>
<dbReference type="EMBL" id="VTER01000005">
    <property type="protein sequence ID" value="TYS48583.1"/>
    <property type="molecule type" value="Genomic_DNA"/>
</dbReference>
<organism evidence="2 3">
    <name type="scientific">Bacillus infantis</name>
    <dbReference type="NCBI Taxonomy" id="324767"/>
    <lineage>
        <taxon>Bacteria</taxon>
        <taxon>Bacillati</taxon>
        <taxon>Bacillota</taxon>
        <taxon>Bacilli</taxon>
        <taxon>Bacillales</taxon>
        <taxon>Bacillaceae</taxon>
        <taxon>Bacillus</taxon>
    </lineage>
</organism>
<evidence type="ECO:0000313" key="2">
    <source>
        <dbReference type="EMBL" id="TYS48583.1"/>
    </source>
</evidence>
<dbReference type="AlphaFoldDB" id="A0A5D4RAS3"/>
<feature type="domain" description="Knr4/Smi1-like" evidence="1">
    <location>
        <begin position="16"/>
        <end position="144"/>
    </location>
</feature>
<accession>A0A5D4RAS3</accession>
<protein>
    <submittedName>
        <fullName evidence="2">SMI1/KNR4 family protein</fullName>
    </submittedName>
</protein>
<reference evidence="2 3" key="1">
    <citation type="submission" date="2019-08" db="EMBL/GenBank/DDBJ databases">
        <title>Bacillus genomes from the desert of Cuatro Cienegas, Coahuila.</title>
        <authorList>
            <person name="Olmedo-Alvarez G."/>
        </authorList>
    </citation>
    <scope>NUCLEOTIDE SEQUENCE [LARGE SCALE GENOMIC DNA]</scope>
    <source>
        <strain evidence="2 3">CH446_14T</strain>
    </source>
</reference>
<dbReference type="InterPro" id="IPR018958">
    <property type="entry name" value="Knr4/Smi1-like_dom"/>
</dbReference>
<gene>
    <name evidence="2" type="ORF">FZD51_10705</name>
</gene>
<proteinExistence type="predicted"/>
<sequence>MKKIWQEDDEYYKLEPLKDKEVERAEKKLKVKLPKSYIYLLKIQNGGYINYNSFPSNVPTSWADDHINIDHILGIGEEKGILESEYLIKEWGLPKNIVLVSGSGHSWVALDYRNTKVEPPVIYIDMESEQIIELAPNFDIFLNGLYVEKAELEDIYLEQEERHWTPDELNTALSTTNEQEITLALNYLYENTKGNEHLIEQSLIVLLQNPVIDIKQLAVNFAHHFNEEGILSSVVVEEMISIIRKDKEIDYYADMYFSET</sequence>
<dbReference type="SUPFAM" id="SSF160631">
    <property type="entry name" value="SMI1/KNR4-like"/>
    <property type="match status" value="1"/>
</dbReference>
<dbReference type="Pfam" id="PF14568">
    <property type="entry name" value="SUKH_6"/>
    <property type="match status" value="1"/>
</dbReference>
<name>A0A5D4RAS3_9BACI</name>
<evidence type="ECO:0000313" key="3">
    <source>
        <dbReference type="Proteomes" id="UP000322139"/>
    </source>
</evidence>
<comment type="caution">
    <text evidence="2">The sequence shown here is derived from an EMBL/GenBank/DDBJ whole genome shotgun (WGS) entry which is preliminary data.</text>
</comment>
<dbReference type="Proteomes" id="UP000322139">
    <property type="component" value="Unassembled WGS sequence"/>
</dbReference>
<dbReference type="SMART" id="SM00860">
    <property type="entry name" value="SMI1_KNR4"/>
    <property type="match status" value="1"/>
</dbReference>